<evidence type="ECO:0000313" key="2">
    <source>
        <dbReference type="Proteomes" id="UP000278807"/>
    </source>
</evidence>
<keyword evidence="2" id="KW-1185">Reference proteome</keyword>
<dbReference type="AlphaFoldDB" id="A0A0R3TIU6"/>
<evidence type="ECO:0000313" key="1">
    <source>
        <dbReference type="EMBL" id="VDO02843.1"/>
    </source>
</evidence>
<proteinExistence type="predicted"/>
<accession>A0A0R3TIU6</accession>
<protein>
    <submittedName>
        <fullName evidence="3">Flagellin</fullName>
    </submittedName>
</protein>
<dbReference type="EMBL" id="UZAE01009485">
    <property type="protein sequence ID" value="VDO02843.1"/>
    <property type="molecule type" value="Genomic_DNA"/>
</dbReference>
<dbReference type="WBParaSite" id="HNAJ_0000698701-mRNA-1">
    <property type="protein sequence ID" value="HNAJ_0000698701-mRNA-1"/>
    <property type="gene ID" value="HNAJ_0000698701"/>
</dbReference>
<reference evidence="1 2" key="2">
    <citation type="submission" date="2018-11" db="EMBL/GenBank/DDBJ databases">
        <authorList>
            <consortium name="Pathogen Informatics"/>
        </authorList>
    </citation>
    <scope>NUCLEOTIDE SEQUENCE [LARGE SCALE GENOMIC DNA]</scope>
</reference>
<dbReference type="Proteomes" id="UP000278807">
    <property type="component" value="Unassembled WGS sequence"/>
</dbReference>
<organism evidence="3">
    <name type="scientific">Rodentolepis nana</name>
    <name type="common">Dwarf tapeworm</name>
    <name type="synonym">Hymenolepis nana</name>
    <dbReference type="NCBI Taxonomy" id="102285"/>
    <lineage>
        <taxon>Eukaryota</taxon>
        <taxon>Metazoa</taxon>
        <taxon>Spiralia</taxon>
        <taxon>Lophotrochozoa</taxon>
        <taxon>Platyhelminthes</taxon>
        <taxon>Cestoda</taxon>
        <taxon>Eucestoda</taxon>
        <taxon>Cyclophyllidea</taxon>
        <taxon>Hymenolepididae</taxon>
        <taxon>Rodentolepis</taxon>
    </lineage>
</organism>
<reference evidence="3" key="1">
    <citation type="submission" date="2017-02" db="UniProtKB">
        <authorList>
            <consortium name="WormBaseParasite"/>
        </authorList>
    </citation>
    <scope>IDENTIFICATION</scope>
</reference>
<name>A0A0R3TIU6_RODNA</name>
<evidence type="ECO:0000313" key="3">
    <source>
        <dbReference type="WBParaSite" id="HNAJ_0000698701-mRNA-1"/>
    </source>
</evidence>
<sequence>MNQGRDDSSDLEIGEMMASAQSSLNTVTRIRDKVDNLNGDDYNAAVAT</sequence>
<gene>
    <name evidence="1" type="ORF">HNAJ_LOCUS6983</name>
</gene>